<dbReference type="AlphaFoldDB" id="A0A1G9API7"/>
<feature type="region of interest" description="Disordered" evidence="1">
    <location>
        <begin position="275"/>
        <end position="323"/>
    </location>
</feature>
<keyword evidence="2" id="KW-1133">Transmembrane helix</keyword>
<keyword evidence="2" id="KW-0472">Membrane</keyword>
<name>A0A1G9API7_9ACTN</name>
<feature type="compositionally biased region" description="Gly residues" evidence="1">
    <location>
        <begin position="278"/>
        <end position="288"/>
    </location>
</feature>
<evidence type="ECO:0000256" key="2">
    <source>
        <dbReference type="SAM" id="Phobius"/>
    </source>
</evidence>
<protein>
    <submittedName>
        <fullName evidence="3">TIGR04222 domain-containing protein</fullName>
    </submittedName>
</protein>
<dbReference type="OrthoDB" id="4241909at2"/>
<keyword evidence="4" id="KW-1185">Reference proteome</keyword>
<dbReference type="InterPro" id="IPR026467">
    <property type="entry name" value="Ser/Gly_Cys_C_dom"/>
</dbReference>
<feature type="transmembrane region" description="Helical" evidence="2">
    <location>
        <begin position="144"/>
        <end position="177"/>
    </location>
</feature>
<keyword evidence="2" id="KW-0812">Transmembrane</keyword>
<dbReference type="EMBL" id="FNFF01000006">
    <property type="protein sequence ID" value="SDK28500.1"/>
    <property type="molecule type" value="Genomic_DNA"/>
</dbReference>
<dbReference type="NCBIfam" id="TIGR04222">
    <property type="entry name" value="near_uncomplex"/>
    <property type="match status" value="1"/>
</dbReference>
<dbReference type="Proteomes" id="UP000199155">
    <property type="component" value="Unassembled WGS sequence"/>
</dbReference>
<feature type="compositionally biased region" description="Gly residues" evidence="1">
    <location>
        <begin position="303"/>
        <end position="323"/>
    </location>
</feature>
<evidence type="ECO:0000256" key="1">
    <source>
        <dbReference type="SAM" id="MobiDB-lite"/>
    </source>
</evidence>
<accession>A0A1G9API7</accession>
<evidence type="ECO:0000313" key="3">
    <source>
        <dbReference type="EMBL" id="SDK28500.1"/>
    </source>
</evidence>
<sequence>MEIFAYIMIAVVGLPSLIHLFRRFAARHEPRPPQGEVYDVFEAAFLTAGPGRVADTVLAVLAAERKIEIRDPGIVALREFTPRHPVEAGVIEAFRTLPTSSLHWLRIAVMRGAAVQAVGDGLAARGLARRPEDPKPLSRRGLPLSVTGLALCVWALITPVAAVALALYGLVALPLALSTARRITSEGRIALVRYGREHASSPDLAVQVALHGRARIPDRDLYLQLTNASGPGARYQQSSSSVDPGVLFATTVSWCGGGSDHSSCGGSSCGSSGDSGWSSGGGGGGGCSSGSSCGGSSSSCGSSSGGSSCGGGGGGGSSCGSSS</sequence>
<feature type="compositionally biased region" description="Low complexity" evidence="1">
    <location>
        <begin position="289"/>
        <end position="302"/>
    </location>
</feature>
<feature type="transmembrane region" description="Helical" evidence="2">
    <location>
        <begin position="6"/>
        <end position="25"/>
    </location>
</feature>
<proteinExistence type="predicted"/>
<organism evidence="3 4">
    <name type="scientific">Streptomyces indicus</name>
    <dbReference type="NCBI Taxonomy" id="417292"/>
    <lineage>
        <taxon>Bacteria</taxon>
        <taxon>Bacillati</taxon>
        <taxon>Actinomycetota</taxon>
        <taxon>Actinomycetes</taxon>
        <taxon>Kitasatosporales</taxon>
        <taxon>Streptomycetaceae</taxon>
        <taxon>Streptomyces</taxon>
    </lineage>
</organism>
<dbReference type="STRING" id="417292.SAMN05421806_10649"/>
<dbReference type="RefSeq" id="WP_093611046.1">
    <property type="nucleotide sequence ID" value="NZ_FNFF01000006.1"/>
</dbReference>
<evidence type="ECO:0000313" key="4">
    <source>
        <dbReference type="Proteomes" id="UP000199155"/>
    </source>
</evidence>
<gene>
    <name evidence="3" type="ORF">SAMN05421806_10649</name>
</gene>
<reference evidence="3 4" key="1">
    <citation type="submission" date="2016-10" db="EMBL/GenBank/DDBJ databases">
        <authorList>
            <person name="de Groot N.N."/>
        </authorList>
    </citation>
    <scope>NUCLEOTIDE SEQUENCE [LARGE SCALE GENOMIC DNA]</scope>
    <source>
        <strain evidence="3 4">CGMCC 4.5727</strain>
    </source>
</reference>